<protein>
    <submittedName>
        <fullName evidence="2">Uncharacterized protein</fullName>
    </submittedName>
</protein>
<keyword evidence="3" id="KW-1185">Reference proteome</keyword>
<dbReference type="RefSeq" id="WP_229733251.1">
    <property type="nucleotide sequence ID" value="NZ_BMDW01000023.1"/>
</dbReference>
<organism evidence="2 3">
    <name type="scientific">Sphingomonas psychrolutea</name>
    <dbReference type="NCBI Taxonomy" id="1259676"/>
    <lineage>
        <taxon>Bacteria</taxon>
        <taxon>Pseudomonadati</taxon>
        <taxon>Pseudomonadota</taxon>
        <taxon>Alphaproteobacteria</taxon>
        <taxon>Sphingomonadales</taxon>
        <taxon>Sphingomonadaceae</taxon>
        <taxon>Sphingomonas</taxon>
    </lineage>
</organism>
<feature type="signal peptide" evidence="1">
    <location>
        <begin position="1"/>
        <end position="20"/>
    </location>
</feature>
<gene>
    <name evidence="2" type="ORF">GCM10011395_30650</name>
</gene>
<comment type="caution">
    <text evidence="2">The sequence shown here is derived from an EMBL/GenBank/DDBJ whole genome shotgun (WGS) entry which is preliminary data.</text>
</comment>
<reference evidence="3" key="1">
    <citation type="journal article" date="2019" name="Int. J. Syst. Evol. Microbiol.">
        <title>The Global Catalogue of Microorganisms (GCM) 10K type strain sequencing project: providing services to taxonomists for standard genome sequencing and annotation.</title>
        <authorList>
            <consortium name="The Broad Institute Genomics Platform"/>
            <consortium name="The Broad Institute Genome Sequencing Center for Infectious Disease"/>
            <person name="Wu L."/>
            <person name="Ma J."/>
        </authorList>
    </citation>
    <scope>NUCLEOTIDE SEQUENCE [LARGE SCALE GENOMIC DNA]</scope>
    <source>
        <strain evidence="3">CGMCC 1.10106</strain>
    </source>
</reference>
<feature type="chain" id="PRO_5046890544" evidence="1">
    <location>
        <begin position="21"/>
        <end position="283"/>
    </location>
</feature>
<dbReference type="Proteomes" id="UP000618591">
    <property type="component" value="Unassembled WGS sequence"/>
</dbReference>
<evidence type="ECO:0000313" key="3">
    <source>
        <dbReference type="Proteomes" id="UP000618591"/>
    </source>
</evidence>
<dbReference type="EMBL" id="BMDW01000023">
    <property type="protein sequence ID" value="GGA58265.1"/>
    <property type="molecule type" value="Genomic_DNA"/>
</dbReference>
<evidence type="ECO:0000313" key="2">
    <source>
        <dbReference type="EMBL" id="GGA58265.1"/>
    </source>
</evidence>
<name>A0ABQ1H4A6_9SPHN</name>
<proteinExistence type="predicted"/>
<evidence type="ECO:0000256" key="1">
    <source>
        <dbReference type="SAM" id="SignalP"/>
    </source>
</evidence>
<keyword evidence="1" id="KW-0732">Signal</keyword>
<sequence length="283" mass="29924">MVHVPKTALAVLLAVMPASALSGQQRLPIPPESALPTPPYADYADLVVAAPVIIDGTVRSELRLKPIDAPGLQPGEARLYIEADVIALIRGPGAVATRVGYTIDVPLNAQGRPPRYRKSRVLLFARGVAGNIGQVQLVRRDAQRGWTPGGEALTRRIVRETLAPDAPPTVTGIGSAFHTPGTIPGEGATQIFLSTADGRPISLGIVRRSDQPPHWSVALGEVVGEGNPPPPRDTLLWYRLACTLPPALPDTVLTSTGPDAEIARQDYALVVQTLGTCDRGGRP</sequence>
<accession>A0ABQ1H4A6</accession>